<organism evidence="1 2">
    <name type="scientific">Metabacillus herbersteinensis</name>
    <dbReference type="NCBI Taxonomy" id="283816"/>
    <lineage>
        <taxon>Bacteria</taxon>
        <taxon>Bacillati</taxon>
        <taxon>Bacillota</taxon>
        <taxon>Bacilli</taxon>
        <taxon>Bacillales</taxon>
        <taxon>Bacillaceae</taxon>
        <taxon>Metabacillus</taxon>
    </lineage>
</organism>
<evidence type="ECO:0000313" key="2">
    <source>
        <dbReference type="Proteomes" id="UP001589854"/>
    </source>
</evidence>
<keyword evidence="2" id="KW-1185">Reference proteome</keyword>
<gene>
    <name evidence="1" type="ORF">ACFFIX_18820</name>
</gene>
<protein>
    <submittedName>
        <fullName evidence="1">Uncharacterized protein</fullName>
    </submittedName>
</protein>
<accession>A0ABV6GID9</accession>
<name>A0ABV6GID9_9BACI</name>
<comment type="caution">
    <text evidence="1">The sequence shown here is derived from an EMBL/GenBank/DDBJ whole genome shotgun (WGS) entry which is preliminary data.</text>
</comment>
<dbReference type="Proteomes" id="UP001589854">
    <property type="component" value="Unassembled WGS sequence"/>
</dbReference>
<evidence type="ECO:0000313" key="1">
    <source>
        <dbReference type="EMBL" id="MFC0273455.1"/>
    </source>
</evidence>
<sequence length="40" mass="4371">MDKHFEYKNTIPEKFTASGRKVAASFSPADGSVSLIVGRK</sequence>
<dbReference type="RefSeq" id="WP_378936765.1">
    <property type="nucleotide sequence ID" value="NZ_JBHLVO010000020.1"/>
</dbReference>
<dbReference type="EMBL" id="JBHLVO010000020">
    <property type="protein sequence ID" value="MFC0273455.1"/>
    <property type="molecule type" value="Genomic_DNA"/>
</dbReference>
<reference evidence="1 2" key="1">
    <citation type="submission" date="2024-09" db="EMBL/GenBank/DDBJ databases">
        <authorList>
            <person name="Sun Q."/>
            <person name="Mori K."/>
        </authorList>
    </citation>
    <scope>NUCLEOTIDE SEQUENCE [LARGE SCALE GENOMIC DNA]</scope>
    <source>
        <strain evidence="1 2">CCM 7228</strain>
    </source>
</reference>
<proteinExistence type="predicted"/>